<dbReference type="Pfam" id="PF19086">
    <property type="entry name" value="Terpene_syn_C_2"/>
    <property type="match status" value="1"/>
</dbReference>
<name>A0ABR9KEZ7_9ACTN</name>
<dbReference type="RefSeq" id="WP_192775650.1">
    <property type="nucleotide sequence ID" value="NZ_BAAASY010000007.1"/>
</dbReference>
<evidence type="ECO:0000313" key="2">
    <source>
        <dbReference type="Proteomes" id="UP000661607"/>
    </source>
</evidence>
<organism evidence="1 2">
    <name type="scientific">Nonomuraea africana</name>
    <dbReference type="NCBI Taxonomy" id="46171"/>
    <lineage>
        <taxon>Bacteria</taxon>
        <taxon>Bacillati</taxon>
        <taxon>Actinomycetota</taxon>
        <taxon>Actinomycetes</taxon>
        <taxon>Streptosporangiales</taxon>
        <taxon>Streptosporangiaceae</taxon>
        <taxon>Nonomuraea</taxon>
    </lineage>
</organism>
<proteinExistence type="predicted"/>
<gene>
    <name evidence="1" type="ORF">H4W81_003376</name>
</gene>
<dbReference type="Proteomes" id="UP000661607">
    <property type="component" value="Unassembled WGS sequence"/>
</dbReference>
<dbReference type="Gene3D" id="1.10.600.10">
    <property type="entry name" value="Farnesyl Diphosphate Synthase"/>
    <property type="match status" value="1"/>
</dbReference>
<protein>
    <recommendedName>
        <fullName evidence="3">Terpene synthase</fullName>
    </recommendedName>
</protein>
<evidence type="ECO:0000313" key="1">
    <source>
        <dbReference type="EMBL" id="MBE1560597.1"/>
    </source>
</evidence>
<dbReference type="InterPro" id="IPR008949">
    <property type="entry name" value="Isoprenoid_synthase_dom_sf"/>
</dbReference>
<dbReference type="SUPFAM" id="SSF48576">
    <property type="entry name" value="Terpenoid synthases"/>
    <property type="match status" value="1"/>
</dbReference>
<comment type="caution">
    <text evidence="1">The sequence shown here is derived from an EMBL/GenBank/DDBJ whole genome shotgun (WGS) entry which is preliminary data.</text>
</comment>
<reference evidence="1 2" key="1">
    <citation type="submission" date="2020-10" db="EMBL/GenBank/DDBJ databases">
        <title>Sequencing the genomes of 1000 actinobacteria strains.</title>
        <authorList>
            <person name="Klenk H.-P."/>
        </authorList>
    </citation>
    <scope>NUCLEOTIDE SEQUENCE [LARGE SCALE GENOMIC DNA]</scope>
    <source>
        <strain evidence="1 2">DSM 43748</strain>
    </source>
</reference>
<dbReference type="EMBL" id="JADBEF010000001">
    <property type="protein sequence ID" value="MBE1560597.1"/>
    <property type="molecule type" value="Genomic_DNA"/>
</dbReference>
<keyword evidence="2" id="KW-1185">Reference proteome</keyword>
<evidence type="ECO:0008006" key="3">
    <source>
        <dbReference type="Google" id="ProtNLM"/>
    </source>
</evidence>
<sequence>MSAELSGSAELGRICGVAAVCARDLRRCAELYGELFPASPFDAAFFSSLTLVGAFGSPWADADLLKAVNRASLFVTGVDRLFDLVAGSRREVDELVRDCLEVADGAVPGSPITRFLADLRDELATAPHFAGLAAVWHDQLRLMLEAMAREWRWHEGGERPGYGAYLANADSTGSTFVNVSHWIYTGDSWTLARLDELRTTVSAEVQRYLRLLNDLATYRRDVSWGELNVLMLGVGRDEVDERMAALVRSANTQIEAVRDGSPRTALYLERQIGFNTGFYGIADFWGEL</sequence>
<accession>A0ABR9KEZ7</accession>